<name>A0A1M5C4K0_9BACI</name>
<dbReference type="Pfam" id="PF03799">
    <property type="entry name" value="FtsQ_DivIB_C"/>
    <property type="match status" value="1"/>
</dbReference>
<dbReference type="EMBL" id="FQVW01000001">
    <property type="protein sequence ID" value="SHF49556.1"/>
    <property type="molecule type" value="Genomic_DNA"/>
</dbReference>
<evidence type="ECO:0000256" key="6">
    <source>
        <dbReference type="ARBA" id="ARBA00023136"/>
    </source>
</evidence>
<keyword evidence="5 8" id="KW-1133">Transmembrane helix</keyword>
<dbReference type="RefSeq" id="WP_072886789.1">
    <property type="nucleotide sequence ID" value="NZ_FQVW01000001.1"/>
</dbReference>
<proteinExistence type="inferred from homology"/>
<keyword evidence="6 8" id="KW-0472">Membrane</keyword>
<sequence>MGKEKIVSIEDRIPKLKQARKKKANRRLIFYLSIFFFLVSIIVYLQTPLSHIKTITVNGNSFMSEEQVLTQSEISIGKNIWMVDLEASSNKLTENPIIKKVEVSRNLPWGITIEVLEHEHVAYFERDNQYYPLLSNGTIISTNEISTPDGYAPIMINFTEDEYLYRMTEELNLLSTSILDLISEIHWNPSEGMKNKILLYMNDGFMVEGTIRGFSDKMNVYPSIVSQLEPDSKGIIHIGVGAYFESFDENDMDEEAELDVEAEE</sequence>
<dbReference type="AlphaFoldDB" id="A0A1M5C4K0"/>
<dbReference type="PROSITE" id="PS51779">
    <property type="entry name" value="POTRA"/>
    <property type="match status" value="1"/>
</dbReference>
<dbReference type="Proteomes" id="UP000183988">
    <property type="component" value="Unassembled WGS sequence"/>
</dbReference>
<dbReference type="Pfam" id="PF08478">
    <property type="entry name" value="POTRA_1"/>
    <property type="match status" value="1"/>
</dbReference>
<dbReference type="HAMAP" id="MF_00912">
    <property type="entry name" value="DivIB"/>
    <property type="match status" value="1"/>
</dbReference>
<reference evidence="10 11" key="1">
    <citation type="submission" date="2016-11" db="EMBL/GenBank/DDBJ databases">
        <authorList>
            <person name="Jaros S."/>
            <person name="Januszkiewicz K."/>
            <person name="Wedrychowicz H."/>
        </authorList>
    </citation>
    <scope>NUCLEOTIDE SEQUENCE [LARGE SCALE GENOMIC DNA]</scope>
    <source>
        <strain evidence="10 11">IBRC-M 10683</strain>
    </source>
</reference>
<evidence type="ECO:0000256" key="3">
    <source>
        <dbReference type="ARBA" id="ARBA00022618"/>
    </source>
</evidence>
<organism evidence="10 11">
    <name type="scientific">Ornithinibacillus halophilus</name>
    <dbReference type="NCBI Taxonomy" id="930117"/>
    <lineage>
        <taxon>Bacteria</taxon>
        <taxon>Bacillati</taxon>
        <taxon>Bacillota</taxon>
        <taxon>Bacilli</taxon>
        <taxon>Bacillales</taxon>
        <taxon>Bacillaceae</taxon>
        <taxon>Ornithinibacillus</taxon>
    </lineage>
</organism>
<comment type="subcellular location">
    <subcellularLocation>
        <location evidence="8">Cell membrane</location>
        <topology evidence="8">Single-pass type II membrane protein</topology>
    </subcellularLocation>
    <subcellularLocation>
        <location evidence="1">Membrane</location>
    </subcellularLocation>
    <text evidence="8">Localizes to the division septum.</text>
</comment>
<accession>A0A1M5C4K0</accession>
<keyword evidence="2 8" id="KW-1003">Cell membrane</keyword>
<dbReference type="GO" id="GO:0005886">
    <property type="term" value="C:plasma membrane"/>
    <property type="evidence" value="ECO:0007669"/>
    <property type="project" value="UniProtKB-SubCell"/>
</dbReference>
<dbReference type="GO" id="GO:0043093">
    <property type="term" value="P:FtsZ-dependent cytokinesis"/>
    <property type="evidence" value="ECO:0007669"/>
    <property type="project" value="UniProtKB-UniRule"/>
</dbReference>
<feature type="transmembrane region" description="Helical" evidence="8">
    <location>
        <begin position="28"/>
        <end position="45"/>
    </location>
</feature>
<dbReference type="Gene3D" id="3.40.50.10960">
    <property type="match status" value="1"/>
</dbReference>
<dbReference type="PANTHER" id="PTHR37820:SF1">
    <property type="entry name" value="CELL DIVISION PROTEIN FTSQ"/>
    <property type="match status" value="1"/>
</dbReference>
<dbReference type="OrthoDB" id="1819027at2"/>
<evidence type="ECO:0000256" key="8">
    <source>
        <dbReference type="HAMAP-Rule" id="MF_00912"/>
    </source>
</evidence>
<dbReference type="InterPro" id="IPR050487">
    <property type="entry name" value="FtsQ_DivIB"/>
</dbReference>
<keyword evidence="3 8" id="KW-0132">Cell division</keyword>
<evidence type="ECO:0000256" key="2">
    <source>
        <dbReference type="ARBA" id="ARBA00022475"/>
    </source>
</evidence>
<evidence type="ECO:0000256" key="7">
    <source>
        <dbReference type="ARBA" id="ARBA00023306"/>
    </source>
</evidence>
<protein>
    <recommendedName>
        <fullName evidence="8">Cell division protein DivIB</fullName>
    </recommendedName>
</protein>
<evidence type="ECO:0000256" key="4">
    <source>
        <dbReference type="ARBA" id="ARBA00022692"/>
    </source>
</evidence>
<dbReference type="InterPro" id="IPR034746">
    <property type="entry name" value="POTRA"/>
</dbReference>
<evidence type="ECO:0000256" key="1">
    <source>
        <dbReference type="ARBA" id="ARBA00004370"/>
    </source>
</evidence>
<dbReference type="GO" id="GO:0032153">
    <property type="term" value="C:cell division site"/>
    <property type="evidence" value="ECO:0007669"/>
    <property type="project" value="UniProtKB-UniRule"/>
</dbReference>
<evidence type="ECO:0000259" key="9">
    <source>
        <dbReference type="PROSITE" id="PS51779"/>
    </source>
</evidence>
<dbReference type="STRING" id="930117.SAMN05216225_100156"/>
<keyword evidence="7 8" id="KW-0131">Cell cycle</keyword>
<gene>
    <name evidence="8" type="primary">divIB</name>
    <name evidence="10" type="ORF">SAMN05216225_100156</name>
</gene>
<comment type="similarity">
    <text evidence="8">Belongs to the FtsQ/DivIB family. DivIB subfamily.</text>
</comment>
<dbReference type="Gene3D" id="3.10.20.310">
    <property type="entry name" value="membrane protein fhac"/>
    <property type="match status" value="1"/>
</dbReference>
<comment type="function">
    <text evidence="8">Cell division protein that may be involved in stabilizing or promoting the assembly of the division complex.</text>
</comment>
<feature type="domain" description="POTRA" evidence="9">
    <location>
        <begin position="50"/>
        <end position="120"/>
    </location>
</feature>
<evidence type="ECO:0000256" key="5">
    <source>
        <dbReference type="ARBA" id="ARBA00022989"/>
    </source>
</evidence>
<dbReference type="InterPro" id="IPR026580">
    <property type="entry name" value="DivIB"/>
</dbReference>
<evidence type="ECO:0000313" key="10">
    <source>
        <dbReference type="EMBL" id="SHF49556.1"/>
    </source>
</evidence>
<keyword evidence="4 8" id="KW-0812">Transmembrane</keyword>
<dbReference type="InterPro" id="IPR013685">
    <property type="entry name" value="POTRA_FtsQ_type"/>
</dbReference>
<dbReference type="InterPro" id="IPR005548">
    <property type="entry name" value="Cell_div_FtsQ/DivIB_C"/>
</dbReference>
<keyword evidence="11" id="KW-1185">Reference proteome</keyword>
<dbReference type="PANTHER" id="PTHR37820">
    <property type="entry name" value="CELL DIVISION PROTEIN DIVIB"/>
    <property type="match status" value="1"/>
</dbReference>
<evidence type="ECO:0000313" key="11">
    <source>
        <dbReference type="Proteomes" id="UP000183988"/>
    </source>
</evidence>